<gene>
    <name evidence="1" type="ORF">C7374_12516</name>
</gene>
<protein>
    <submittedName>
        <fullName evidence="1">Uncharacterized protein</fullName>
    </submittedName>
</protein>
<dbReference type="PIRSF" id="PIRSF006173">
    <property type="entry name" value="UCP006173"/>
    <property type="match status" value="1"/>
</dbReference>
<dbReference type="EMBL" id="QLMK01000025">
    <property type="protein sequence ID" value="RAK24844.1"/>
    <property type="molecule type" value="Genomic_DNA"/>
</dbReference>
<name>A0A364JRP5_9HYPH</name>
<organism evidence="1 2">
    <name type="scientific">Falsochrobactrum ovis</name>
    <dbReference type="NCBI Taxonomy" id="1293442"/>
    <lineage>
        <taxon>Bacteria</taxon>
        <taxon>Pseudomonadati</taxon>
        <taxon>Pseudomonadota</taxon>
        <taxon>Alphaproteobacteria</taxon>
        <taxon>Hyphomicrobiales</taxon>
        <taxon>Brucellaceae</taxon>
        <taxon>Falsochrobactrum</taxon>
    </lineage>
</organism>
<reference evidence="1 2" key="1">
    <citation type="submission" date="2018-06" db="EMBL/GenBank/DDBJ databases">
        <title>Genomic Encyclopedia of Type Strains, Phase IV (KMG-IV): sequencing the most valuable type-strain genomes for metagenomic binning, comparative biology and taxonomic classification.</title>
        <authorList>
            <person name="Goeker M."/>
        </authorList>
    </citation>
    <scope>NUCLEOTIDE SEQUENCE [LARGE SCALE GENOMIC DNA]</scope>
    <source>
        <strain evidence="1 2">DSM 26720</strain>
    </source>
</reference>
<dbReference type="AlphaFoldDB" id="A0A364JRP5"/>
<dbReference type="Proteomes" id="UP000249453">
    <property type="component" value="Unassembled WGS sequence"/>
</dbReference>
<dbReference type="PANTHER" id="PTHR37421:SF1">
    <property type="entry name" value="UPF0260 PROTEIN YCGN"/>
    <property type="match status" value="1"/>
</dbReference>
<evidence type="ECO:0000313" key="1">
    <source>
        <dbReference type="EMBL" id="RAK24844.1"/>
    </source>
</evidence>
<keyword evidence="2" id="KW-1185">Reference proteome</keyword>
<proteinExistence type="predicted"/>
<dbReference type="InterPro" id="IPR008228">
    <property type="entry name" value="UCP006173"/>
</dbReference>
<accession>A0A364JRP5</accession>
<sequence length="175" mass="20425">MRDRFWEQYSLGELNNREWEALCDGCGQCCLKRRVEDGEVTVYSVACELLDIDTVRCRDYPNRLKRVPTCHELTPTNLPSYQEWLPDSCAYVRLHRNQPLPDWHPLLVGDRSRMVKEGITISGYAIPSGTLSRRQKERHVISRWSTARKRQKSAQKTRRDRRCDHKRGAAACCCS</sequence>
<comment type="caution">
    <text evidence="1">The sequence shown here is derived from an EMBL/GenBank/DDBJ whole genome shotgun (WGS) entry which is preliminary data.</text>
</comment>
<dbReference type="RefSeq" id="WP_210205160.1">
    <property type="nucleotide sequence ID" value="NZ_JBHEEY010000026.1"/>
</dbReference>
<dbReference type="PANTHER" id="PTHR37421">
    <property type="entry name" value="UPF0260 PROTEIN YCGN"/>
    <property type="match status" value="1"/>
</dbReference>
<evidence type="ECO:0000313" key="2">
    <source>
        <dbReference type="Proteomes" id="UP000249453"/>
    </source>
</evidence>